<reference evidence="2" key="1">
    <citation type="submission" date="2013-07" db="EMBL/GenBank/DDBJ databases">
        <title>Sub-species coevolution in mutualistic symbiosis.</title>
        <authorList>
            <person name="Murfin K."/>
            <person name="Klassen J."/>
            <person name="Lee M."/>
            <person name="Forst S."/>
            <person name="Stock P."/>
            <person name="Goodrich-Blair H."/>
        </authorList>
    </citation>
    <scope>NUCLEOTIDE SEQUENCE [LARGE SCALE GENOMIC DNA]</scope>
    <source>
        <strain evidence="2">Puntauvense</strain>
    </source>
</reference>
<evidence type="ECO:0000313" key="2">
    <source>
        <dbReference type="EMBL" id="CDG96665.1"/>
    </source>
</evidence>
<keyword evidence="1" id="KW-1133">Transmembrane helix</keyword>
<keyword evidence="1" id="KW-0472">Membrane</keyword>
<dbReference type="Proteomes" id="UP000028511">
    <property type="component" value="Unassembled WGS sequence"/>
</dbReference>
<keyword evidence="1" id="KW-0812">Transmembrane</keyword>
<proteinExistence type="predicted"/>
<comment type="caution">
    <text evidence="2">The sequence shown here is derived from an EMBL/GenBank/DDBJ whole genome shotgun (WGS) entry which is preliminary data.</text>
</comment>
<dbReference type="EMBL" id="CBSW010000134">
    <property type="protein sequence ID" value="CDG96665.1"/>
    <property type="molecule type" value="Genomic_DNA"/>
</dbReference>
<accession>A0A077NFR8</accession>
<gene>
    <name evidence="2" type="ORF">XBP1_2190011</name>
</gene>
<dbReference type="AlphaFoldDB" id="A0A077NFR8"/>
<feature type="transmembrane region" description="Helical" evidence="1">
    <location>
        <begin position="6"/>
        <end position="27"/>
    </location>
</feature>
<protein>
    <submittedName>
        <fullName evidence="2">Uncharacterized protein</fullName>
    </submittedName>
</protein>
<name>A0A077NFR8_XENBV</name>
<organism evidence="2">
    <name type="scientific">Xenorhabdus bovienii str. puntauvense</name>
    <dbReference type="NCBI Taxonomy" id="1398201"/>
    <lineage>
        <taxon>Bacteria</taxon>
        <taxon>Pseudomonadati</taxon>
        <taxon>Pseudomonadota</taxon>
        <taxon>Gammaproteobacteria</taxon>
        <taxon>Enterobacterales</taxon>
        <taxon>Morganellaceae</taxon>
        <taxon>Xenorhabdus</taxon>
    </lineage>
</organism>
<dbReference type="HOGENOM" id="CLU_3376765_0_0_6"/>
<evidence type="ECO:0000256" key="1">
    <source>
        <dbReference type="SAM" id="Phobius"/>
    </source>
</evidence>
<sequence length="34" mass="3785">MISEYVLPTIALIASLACVGFNIYIYIKSKKTGY</sequence>